<keyword evidence="7" id="KW-0812">Transmembrane</keyword>
<keyword evidence="5" id="KW-0297">G-protein coupled receptor</keyword>
<keyword evidence="5" id="KW-0807">Transducer</keyword>
<dbReference type="GeneTree" id="ENSGT00990000213948"/>
<evidence type="ECO:0000256" key="7">
    <source>
        <dbReference type="SAM" id="Phobius"/>
    </source>
</evidence>
<keyword evidence="4" id="KW-0552">Olfaction</keyword>
<reference evidence="8" key="2">
    <citation type="submission" date="2025-09" db="UniProtKB">
        <authorList>
            <consortium name="Ensembl"/>
        </authorList>
    </citation>
    <scope>IDENTIFICATION</scope>
</reference>
<protein>
    <submittedName>
        <fullName evidence="8">Olfactory receptor 2AT4-like</fullName>
    </submittedName>
</protein>
<evidence type="ECO:0000256" key="3">
    <source>
        <dbReference type="ARBA" id="ARBA00022606"/>
    </source>
</evidence>
<comment type="subcellular location">
    <subcellularLocation>
        <location evidence="1">Cell membrane</location>
        <topology evidence="1">Multi-pass membrane protein</topology>
    </subcellularLocation>
</comment>
<sequence>MVLGSNITRIRSFIILGFPGLSPQYYGPASALLFLIYLAILLGNIFILVFVICEKSLQKPMYLVFCHLICCNLYSTAVSCPNHE</sequence>
<evidence type="ECO:0000256" key="1">
    <source>
        <dbReference type="ARBA" id="ARBA00004651"/>
    </source>
</evidence>
<dbReference type="GO" id="GO:0007608">
    <property type="term" value="P:sensory perception of smell"/>
    <property type="evidence" value="ECO:0007669"/>
    <property type="project" value="UniProtKB-KW"/>
</dbReference>
<keyword evidence="2" id="KW-1003">Cell membrane</keyword>
<accession>A0A3Q2TLB0</accession>
<feature type="transmembrane region" description="Helical" evidence="7">
    <location>
        <begin position="31"/>
        <end position="53"/>
    </location>
</feature>
<dbReference type="PANTHER" id="PTHR24242">
    <property type="entry name" value="G-PROTEIN COUPLED RECEPTOR"/>
    <property type="match status" value="1"/>
</dbReference>
<keyword evidence="7" id="KW-0472">Membrane</keyword>
<dbReference type="GO" id="GO:0004930">
    <property type="term" value="F:G protein-coupled receptor activity"/>
    <property type="evidence" value="ECO:0007669"/>
    <property type="project" value="UniProtKB-KW"/>
</dbReference>
<keyword evidence="7" id="KW-1133">Transmembrane helix</keyword>
<evidence type="ECO:0000256" key="2">
    <source>
        <dbReference type="ARBA" id="ARBA00022475"/>
    </source>
</evidence>
<dbReference type="SUPFAM" id="SSF81321">
    <property type="entry name" value="Family A G protein-coupled receptor-like"/>
    <property type="match status" value="1"/>
</dbReference>
<keyword evidence="3" id="KW-0716">Sensory transduction</keyword>
<name>A0A3Q2TLB0_FUNHE</name>
<dbReference type="GO" id="GO:0005886">
    <property type="term" value="C:plasma membrane"/>
    <property type="evidence" value="ECO:0007669"/>
    <property type="project" value="UniProtKB-SubCell"/>
</dbReference>
<keyword evidence="9" id="KW-1185">Reference proteome</keyword>
<evidence type="ECO:0000313" key="8">
    <source>
        <dbReference type="Ensembl" id="ENSFHEP00000017215.1"/>
    </source>
</evidence>
<keyword evidence="6" id="KW-0675">Receptor</keyword>
<reference evidence="8" key="1">
    <citation type="submission" date="2025-08" db="UniProtKB">
        <authorList>
            <consortium name="Ensembl"/>
        </authorList>
    </citation>
    <scope>IDENTIFICATION</scope>
</reference>
<organism evidence="8 9">
    <name type="scientific">Fundulus heteroclitus</name>
    <name type="common">Killifish</name>
    <name type="synonym">Mummichog</name>
    <dbReference type="NCBI Taxonomy" id="8078"/>
    <lineage>
        <taxon>Eukaryota</taxon>
        <taxon>Metazoa</taxon>
        <taxon>Chordata</taxon>
        <taxon>Craniata</taxon>
        <taxon>Vertebrata</taxon>
        <taxon>Euteleostomi</taxon>
        <taxon>Actinopterygii</taxon>
        <taxon>Neopterygii</taxon>
        <taxon>Teleostei</taxon>
        <taxon>Neoteleostei</taxon>
        <taxon>Acanthomorphata</taxon>
        <taxon>Ovalentaria</taxon>
        <taxon>Atherinomorphae</taxon>
        <taxon>Cyprinodontiformes</taxon>
        <taxon>Fundulidae</taxon>
        <taxon>Fundulus</taxon>
    </lineage>
</organism>
<proteinExistence type="predicted"/>
<dbReference type="Ensembl" id="ENSFHET00000033885.1">
    <property type="protein sequence ID" value="ENSFHEP00000017215.1"/>
    <property type="gene ID" value="ENSFHEG00000018927.1"/>
</dbReference>
<dbReference type="Proteomes" id="UP000265000">
    <property type="component" value="Unplaced"/>
</dbReference>
<dbReference type="Gene3D" id="1.20.1070.10">
    <property type="entry name" value="Rhodopsin 7-helix transmembrane proteins"/>
    <property type="match status" value="1"/>
</dbReference>
<evidence type="ECO:0000313" key="9">
    <source>
        <dbReference type="Proteomes" id="UP000265000"/>
    </source>
</evidence>
<evidence type="ECO:0000256" key="5">
    <source>
        <dbReference type="ARBA" id="ARBA00023040"/>
    </source>
</evidence>
<dbReference type="AlphaFoldDB" id="A0A3Q2TLB0"/>
<dbReference type="PANTHER" id="PTHR24242:SF359">
    <property type="entry name" value="ODORANT RECEPTOR-RELATED"/>
    <property type="match status" value="1"/>
</dbReference>
<dbReference type="STRING" id="8078.ENSFHEP00000017215"/>
<evidence type="ECO:0000256" key="4">
    <source>
        <dbReference type="ARBA" id="ARBA00022725"/>
    </source>
</evidence>
<dbReference type="InterPro" id="IPR050939">
    <property type="entry name" value="Olfactory_GPCR1"/>
</dbReference>
<evidence type="ECO:0000256" key="6">
    <source>
        <dbReference type="ARBA" id="ARBA00023170"/>
    </source>
</evidence>